<evidence type="ECO:0000256" key="9">
    <source>
        <dbReference type="ARBA" id="ARBA00022630"/>
    </source>
</evidence>
<evidence type="ECO:0000256" key="17">
    <source>
        <dbReference type="ARBA" id="ARBA00031026"/>
    </source>
</evidence>
<evidence type="ECO:0000256" key="6">
    <source>
        <dbReference type="ARBA" id="ARBA00015188"/>
    </source>
</evidence>
<dbReference type="InterPro" id="IPR003170">
    <property type="entry name" value="MurB"/>
</dbReference>
<dbReference type="UniPathway" id="UPA00219"/>
<dbReference type="InterPro" id="IPR036635">
    <property type="entry name" value="MurB_C_sf"/>
</dbReference>
<evidence type="ECO:0000313" key="22">
    <source>
        <dbReference type="EMBL" id="QEX21221.1"/>
    </source>
</evidence>
<dbReference type="GO" id="GO:0005829">
    <property type="term" value="C:cytosol"/>
    <property type="evidence" value="ECO:0007669"/>
    <property type="project" value="TreeGrafter"/>
</dbReference>
<reference evidence="22 23" key="1">
    <citation type="submission" date="2019-08" db="EMBL/GenBank/DDBJ databases">
        <title>Hyperibacter terrae gen. nov., sp. nov. and Hyperibacter viscosus sp. nov., two new members in the family Rhodospirillaceae isolated from the rhizosphere of Hypericum perforatum.</title>
        <authorList>
            <person name="Noviana Z."/>
        </authorList>
    </citation>
    <scope>NUCLEOTIDE SEQUENCE [LARGE SCALE GENOMIC DNA]</scope>
    <source>
        <strain evidence="22 23">R5959</strain>
    </source>
</reference>
<evidence type="ECO:0000256" key="14">
    <source>
        <dbReference type="ARBA" id="ARBA00023002"/>
    </source>
</evidence>
<keyword evidence="16 19" id="KW-0961">Cell wall biogenesis/degradation</keyword>
<dbReference type="PANTHER" id="PTHR21071">
    <property type="entry name" value="UDP-N-ACETYLENOLPYRUVOYLGLUCOSAMINE REDUCTASE"/>
    <property type="match status" value="1"/>
</dbReference>
<keyword evidence="9 19" id="KW-0285">Flavoprotein</keyword>
<evidence type="ECO:0000256" key="3">
    <source>
        <dbReference type="ARBA" id="ARBA00004496"/>
    </source>
</evidence>
<keyword evidence="15 19" id="KW-0131">Cell cycle</keyword>
<keyword evidence="13 19" id="KW-0573">Peptidoglycan synthesis</keyword>
<dbReference type="GO" id="GO:0009252">
    <property type="term" value="P:peptidoglycan biosynthetic process"/>
    <property type="evidence" value="ECO:0007669"/>
    <property type="project" value="UniProtKB-UniRule"/>
</dbReference>
<comment type="pathway">
    <text evidence="4 19">Cell wall biogenesis; peptidoglycan biosynthesis.</text>
</comment>
<gene>
    <name evidence="19 22" type="primary">murB</name>
    <name evidence="22" type="ORF">FRZ61_11430</name>
</gene>
<feature type="domain" description="FAD-binding PCMH-type" evidence="21">
    <location>
        <begin position="35"/>
        <end position="199"/>
    </location>
</feature>
<dbReference type="AlphaFoldDB" id="A0A5J6MVB0"/>
<sequence length="319" mass="33989">MMAAAKRPTDPLAGLPPVRGRLTADAPLAGITWFRVGGTAEIMFRPADRDDLAAFLAGKPQGLPVTVIGVGSNLLVRDGGVPGVVIRLGREFARIETEDDRIRAGAGALDLNVAIAARDAGLAGLEFLSGIPGTIGGALRMNGGAYGREMTDVVIEGEALDGGGGLHRLAHRDFGFSYRHCDLPEDWIFTGALLQGRRDEPAAIQARMAEIQKTREESQPIRTRTGGSTFANPAGPEARGRKAWQLIDEAGCRGLRIGGAQVSERHCNFLINTGDATAADIETLGEDVRRRVKEKTGVTLEWEIRRIGRPATSGPEVRA</sequence>
<comment type="catalytic activity">
    <reaction evidence="18 19">
        <text>UDP-N-acetyl-alpha-D-muramate + NADP(+) = UDP-N-acetyl-3-O-(1-carboxyvinyl)-alpha-D-glucosamine + NADPH + H(+)</text>
        <dbReference type="Rhea" id="RHEA:12248"/>
        <dbReference type="ChEBI" id="CHEBI:15378"/>
        <dbReference type="ChEBI" id="CHEBI:57783"/>
        <dbReference type="ChEBI" id="CHEBI:58349"/>
        <dbReference type="ChEBI" id="CHEBI:68483"/>
        <dbReference type="ChEBI" id="CHEBI:70757"/>
        <dbReference type="EC" id="1.3.1.98"/>
    </reaction>
</comment>
<accession>A0A5J6MVB0</accession>
<dbReference type="EC" id="1.3.1.98" evidence="5 19"/>
<dbReference type="InterPro" id="IPR006094">
    <property type="entry name" value="Oxid_FAD_bind_N"/>
</dbReference>
<evidence type="ECO:0000256" key="15">
    <source>
        <dbReference type="ARBA" id="ARBA00023306"/>
    </source>
</evidence>
<dbReference type="InterPro" id="IPR016169">
    <property type="entry name" value="FAD-bd_PCMH_sub2"/>
</dbReference>
<comment type="similarity">
    <text evidence="19">Belongs to the MurB family.</text>
</comment>
<keyword evidence="23" id="KW-1185">Reference proteome</keyword>
<dbReference type="PROSITE" id="PS51387">
    <property type="entry name" value="FAD_PCMH"/>
    <property type="match status" value="1"/>
</dbReference>
<comment type="function">
    <text evidence="2 19">Cell wall formation.</text>
</comment>
<evidence type="ECO:0000313" key="23">
    <source>
        <dbReference type="Proteomes" id="UP000325797"/>
    </source>
</evidence>
<dbReference type="HAMAP" id="MF_00037">
    <property type="entry name" value="MurB"/>
    <property type="match status" value="1"/>
</dbReference>
<evidence type="ECO:0000256" key="7">
    <source>
        <dbReference type="ARBA" id="ARBA00022490"/>
    </source>
</evidence>
<feature type="active site" description="Proton donor" evidence="19">
    <location>
        <position position="228"/>
    </location>
</feature>
<dbReference type="Pfam" id="PF01565">
    <property type="entry name" value="FAD_binding_4"/>
    <property type="match status" value="1"/>
</dbReference>
<dbReference type="PANTHER" id="PTHR21071:SF4">
    <property type="entry name" value="UDP-N-ACETYLENOLPYRUVOYLGLUCOSAMINE REDUCTASE"/>
    <property type="match status" value="1"/>
</dbReference>
<keyword evidence="8 19" id="KW-0132">Cell division</keyword>
<dbReference type="SUPFAM" id="SSF56194">
    <property type="entry name" value="Uridine diphospho-N-Acetylenolpyruvylglucosamine reductase, MurB, C-terminal domain"/>
    <property type="match status" value="1"/>
</dbReference>
<comment type="cofactor">
    <cofactor evidence="1 19">
        <name>FAD</name>
        <dbReference type="ChEBI" id="CHEBI:57692"/>
    </cofactor>
</comment>
<keyword evidence="14 19" id="KW-0560">Oxidoreductase</keyword>
<dbReference type="EMBL" id="CP042582">
    <property type="protein sequence ID" value="QEX21221.1"/>
    <property type="molecule type" value="Genomic_DNA"/>
</dbReference>
<dbReference type="Pfam" id="PF02873">
    <property type="entry name" value="MurB_C"/>
    <property type="match status" value="1"/>
</dbReference>
<evidence type="ECO:0000256" key="5">
    <source>
        <dbReference type="ARBA" id="ARBA00012518"/>
    </source>
</evidence>
<evidence type="ECO:0000256" key="20">
    <source>
        <dbReference type="SAM" id="MobiDB-lite"/>
    </source>
</evidence>
<evidence type="ECO:0000256" key="16">
    <source>
        <dbReference type="ARBA" id="ARBA00023316"/>
    </source>
</evidence>
<dbReference type="GO" id="GO:0008762">
    <property type="term" value="F:UDP-N-acetylmuramate dehydrogenase activity"/>
    <property type="evidence" value="ECO:0007669"/>
    <property type="project" value="UniProtKB-UniRule"/>
</dbReference>
<evidence type="ECO:0000256" key="11">
    <source>
        <dbReference type="ARBA" id="ARBA00022857"/>
    </source>
</evidence>
<comment type="subcellular location">
    <subcellularLocation>
        <location evidence="3 19">Cytoplasm</location>
    </subcellularLocation>
</comment>
<feature type="region of interest" description="Disordered" evidence="20">
    <location>
        <begin position="213"/>
        <end position="240"/>
    </location>
</feature>
<organism evidence="22 23">
    <name type="scientific">Hypericibacter adhaerens</name>
    <dbReference type="NCBI Taxonomy" id="2602016"/>
    <lineage>
        <taxon>Bacteria</taxon>
        <taxon>Pseudomonadati</taxon>
        <taxon>Pseudomonadota</taxon>
        <taxon>Alphaproteobacteria</taxon>
        <taxon>Rhodospirillales</taxon>
        <taxon>Dongiaceae</taxon>
        <taxon>Hypericibacter</taxon>
    </lineage>
</organism>
<evidence type="ECO:0000256" key="13">
    <source>
        <dbReference type="ARBA" id="ARBA00022984"/>
    </source>
</evidence>
<feature type="active site" evidence="19">
    <location>
        <position position="303"/>
    </location>
</feature>
<dbReference type="InterPro" id="IPR016167">
    <property type="entry name" value="FAD-bd_PCMH_sub1"/>
</dbReference>
<evidence type="ECO:0000256" key="19">
    <source>
        <dbReference type="HAMAP-Rule" id="MF_00037"/>
    </source>
</evidence>
<evidence type="ECO:0000256" key="4">
    <source>
        <dbReference type="ARBA" id="ARBA00004752"/>
    </source>
</evidence>
<keyword evidence="10 19" id="KW-0274">FAD</keyword>
<evidence type="ECO:0000256" key="10">
    <source>
        <dbReference type="ARBA" id="ARBA00022827"/>
    </source>
</evidence>
<dbReference type="Gene3D" id="3.30.465.10">
    <property type="match status" value="1"/>
</dbReference>
<evidence type="ECO:0000256" key="12">
    <source>
        <dbReference type="ARBA" id="ARBA00022960"/>
    </source>
</evidence>
<dbReference type="InterPro" id="IPR016166">
    <property type="entry name" value="FAD-bd_PCMH"/>
</dbReference>
<evidence type="ECO:0000256" key="1">
    <source>
        <dbReference type="ARBA" id="ARBA00001974"/>
    </source>
</evidence>
<name>A0A5J6MVB0_9PROT</name>
<feature type="active site" evidence="19">
    <location>
        <position position="179"/>
    </location>
</feature>
<dbReference type="Gene3D" id="3.90.78.10">
    <property type="entry name" value="UDP-N-acetylenolpyruvoylglucosamine reductase, C-terminal domain"/>
    <property type="match status" value="1"/>
</dbReference>
<dbReference type="KEGG" id="hadh:FRZ61_11430"/>
<dbReference type="InterPro" id="IPR011601">
    <property type="entry name" value="MurB_C"/>
</dbReference>
<evidence type="ECO:0000256" key="8">
    <source>
        <dbReference type="ARBA" id="ARBA00022618"/>
    </source>
</evidence>
<dbReference type="Gene3D" id="3.30.43.10">
    <property type="entry name" value="Uridine Diphospho-n-acetylenolpyruvylglucosamine Reductase, domain 2"/>
    <property type="match status" value="1"/>
</dbReference>
<keyword evidence="7 19" id="KW-0963">Cytoplasm</keyword>
<evidence type="ECO:0000256" key="18">
    <source>
        <dbReference type="ARBA" id="ARBA00048914"/>
    </source>
</evidence>
<dbReference type="Proteomes" id="UP000325797">
    <property type="component" value="Chromosome"/>
</dbReference>
<dbReference type="GO" id="GO:0051301">
    <property type="term" value="P:cell division"/>
    <property type="evidence" value="ECO:0007669"/>
    <property type="project" value="UniProtKB-KW"/>
</dbReference>
<keyword evidence="11 19" id="KW-0521">NADP</keyword>
<evidence type="ECO:0000256" key="2">
    <source>
        <dbReference type="ARBA" id="ARBA00003921"/>
    </source>
</evidence>
<feature type="compositionally biased region" description="Polar residues" evidence="20">
    <location>
        <begin position="220"/>
        <end position="231"/>
    </location>
</feature>
<keyword evidence="12 19" id="KW-0133">Cell shape</keyword>
<dbReference type="GO" id="GO:0071949">
    <property type="term" value="F:FAD binding"/>
    <property type="evidence" value="ECO:0007669"/>
    <property type="project" value="InterPro"/>
</dbReference>
<dbReference type="NCBIfam" id="NF010480">
    <property type="entry name" value="PRK13905.1"/>
    <property type="match status" value="1"/>
</dbReference>
<dbReference type="SUPFAM" id="SSF56176">
    <property type="entry name" value="FAD-binding/transporter-associated domain-like"/>
    <property type="match status" value="1"/>
</dbReference>
<evidence type="ECO:0000259" key="21">
    <source>
        <dbReference type="PROSITE" id="PS51387"/>
    </source>
</evidence>
<protein>
    <recommendedName>
        <fullName evidence="6 19">UDP-N-acetylenolpyruvoylglucosamine reductase</fullName>
        <ecNumber evidence="5 19">1.3.1.98</ecNumber>
    </recommendedName>
    <alternativeName>
        <fullName evidence="17 19">UDP-N-acetylmuramate dehydrogenase</fullName>
    </alternativeName>
</protein>
<dbReference type="GO" id="GO:0071555">
    <property type="term" value="P:cell wall organization"/>
    <property type="evidence" value="ECO:0007669"/>
    <property type="project" value="UniProtKB-KW"/>
</dbReference>
<dbReference type="NCBIfam" id="TIGR00179">
    <property type="entry name" value="murB"/>
    <property type="match status" value="1"/>
</dbReference>
<dbReference type="GO" id="GO:0008360">
    <property type="term" value="P:regulation of cell shape"/>
    <property type="evidence" value="ECO:0007669"/>
    <property type="project" value="UniProtKB-KW"/>
</dbReference>
<dbReference type="InterPro" id="IPR036318">
    <property type="entry name" value="FAD-bd_PCMH-like_sf"/>
</dbReference>
<proteinExistence type="inferred from homology"/>